<comment type="caution">
    <text evidence="1">The sequence shown here is derived from an EMBL/GenBank/DDBJ whole genome shotgun (WGS) entry which is preliminary data.</text>
</comment>
<proteinExistence type="predicted"/>
<keyword evidence="2" id="KW-1185">Reference proteome</keyword>
<feature type="non-terminal residue" evidence="1">
    <location>
        <position position="236"/>
    </location>
</feature>
<protein>
    <submittedName>
        <fullName evidence="1">Uncharacterized protein</fullName>
    </submittedName>
</protein>
<dbReference type="EMBL" id="JARIHO010000075">
    <property type="protein sequence ID" value="KAJ7311551.1"/>
    <property type="molecule type" value="Genomic_DNA"/>
</dbReference>
<evidence type="ECO:0000313" key="2">
    <source>
        <dbReference type="Proteomes" id="UP001218218"/>
    </source>
</evidence>
<reference evidence="1" key="1">
    <citation type="submission" date="2023-03" db="EMBL/GenBank/DDBJ databases">
        <title>Massive genome expansion in bonnet fungi (Mycena s.s.) driven by repeated elements and novel gene families across ecological guilds.</title>
        <authorList>
            <consortium name="Lawrence Berkeley National Laboratory"/>
            <person name="Harder C.B."/>
            <person name="Miyauchi S."/>
            <person name="Viragh M."/>
            <person name="Kuo A."/>
            <person name="Thoen E."/>
            <person name="Andreopoulos B."/>
            <person name="Lu D."/>
            <person name="Skrede I."/>
            <person name="Drula E."/>
            <person name="Henrissat B."/>
            <person name="Morin E."/>
            <person name="Kohler A."/>
            <person name="Barry K."/>
            <person name="LaButti K."/>
            <person name="Morin E."/>
            <person name="Salamov A."/>
            <person name="Lipzen A."/>
            <person name="Mereny Z."/>
            <person name="Hegedus B."/>
            <person name="Baldrian P."/>
            <person name="Stursova M."/>
            <person name="Weitz H."/>
            <person name="Taylor A."/>
            <person name="Grigoriev I.V."/>
            <person name="Nagy L.G."/>
            <person name="Martin F."/>
            <person name="Kauserud H."/>
        </authorList>
    </citation>
    <scope>NUCLEOTIDE SEQUENCE</scope>
    <source>
        <strain evidence="1">CBHHK002</strain>
    </source>
</reference>
<sequence length="236" mass="26110">RQIRSQTDTIISGSMAPQFFNRVTWPNTDLDLYVTRASAALAAFFLVENGYTFDPRKSQVKSVSVQLCASTREKPPSYLGRGIADVLDFHKGDKKIQLIVATTSPMEIILSFHSTAVMNIITHDTAYSLYPWSTFVTKQALVVETVGAGQEAGGRKYAGRGWKMIRSPFPSCNSELGVRIARSVGDHFTWIISLPPISHLPLLHETTNLASAYAWELDCDGKTTHTTLHQLESPPP</sequence>
<dbReference type="Proteomes" id="UP001218218">
    <property type="component" value="Unassembled WGS sequence"/>
</dbReference>
<dbReference type="AlphaFoldDB" id="A0AAD7ECX2"/>
<accession>A0AAD7ECX2</accession>
<organism evidence="1 2">
    <name type="scientific">Mycena albidolilacea</name>
    <dbReference type="NCBI Taxonomy" id="1033008"/>
    <lineage>
        <taxon>Eukaryota</taxon>
        <taxon>Fungi</taxon>
        <taxon>Dikarya</taxon>
        <taxon>Basidiomycota</taxon>
        <taxon>Agaricomycotina</taxon>
        <taxon>Agaricomycetes</taxon>
        <taxon>Agaricomycetidae</taxon>
        <taxon>Agaricales</taxon>
        <taxon>Marasmiineae</taxon>
        <taxon>Mycenaceae</taxon>
        <taxon>Mycena</taxon>
    </lineage>
</organism>
<evidence type="ECO:0000313" key="1">
    <source>
        <dbReference type="EMBL" id="KAJ7311551.1"/>
    </source>
</evidence>
<gene>
    <name evidence="1" type="ORF">DFH08DRAFT_718193</name>
</gene>
<name>A0AAD7ECX2_9AGAR</name>